<dbReference type="AlphaFoldDB" id="A0A452H7Z2"/>
<feature type="domain" description="Ig-like" evidence="19">
    <location>
        <begin position="195"/>
        <end position="328"/>
    </location>
</feature>
<dbReference type="InterPro" id="IPR013162">
    <property type="entry name" value="CD80_C2-set"/>
</dbReference>
<dbReference type="Proteomes" id="UP000291020">
    <property type="component" value="Unassembled WGS sequence"/>
</dbReference>
<dbReference type="SUPFAM" id="SSF48726">
    <property type="entry name" value="Immunoglobulin"/>
    <property type="match status" value="2"/>
</dbReference>
<evidence type="ECO:0000256" key="5">
    <source>
        <dbReference type="ARBA" id="ARBA00022729"/>
    </source>
</evidence>
<keyword evidence="9 17" id="KW-0472">Membrane</keyword>
<dbReference type="InterPro" id="IPR013783">
    <property type="entry name" value="Ig-like_fold"/>
</dbReference>
<reference evidence="21" key="1">
    <citation type="journal article" date="2017" name="PLoS ONE">
        <title>The Agassiz's desert tortoise genome provides a resource for the conservation of a threatened species.</title>
        <authorList>
            <person name="Tollis M."/>
            <person name="DeNardo D.F."/>
            <person name="Cornelius J.A."/>
            <person name="Dolby G.A."/>
            <person name="Edwards T."/>
            <person name="Henen B.T."/>
            <person name="Karl A.E."/>
            <person name="Murphy R.W."/>
            <person name="Kusumi K."/>
        </authorList>
    </citation>
    <scope>NUCLEOTIDE SEQUENCE [LARGE SCALE GENOMIC DNA]</scope>
</reference>
<evidence type="ECO:0000313" key="21">
    <source>
        <dbReference type="Proteomes" id="UP000291020"/>
    </source>
</evidence>
<evidence type="ECO:0000259" key="19">
    <source>
        <dbReference type="PROSITE" id="PS50835"/>
    </source>
</evidence>
<dbReference type="InterPro" id="IPR013106">
    <property type="entry name" value="Ig_V-set"/>
</dbReference>
<proteinExistence type="inferred from homology"/>
<evidence type="ECO:0000256" key="15">
    <source>
        <dbReference type="ARBA" id="ARBA00083947"/>
    </source>
</evidence>
<feature type="compositionally biased region" description="Basic and acidic residues" evidence="16">
    <location>
        <begin position="406"/>
        <end position="417"/>
    </location>
</feature>
<accession>A0A452H7Z2</accession>
<evidence type="ECO:0000313" key="20">
    <source>
        <dbReference type="Ensembl" id="ENSGAGP00000010839.1"/>
    </source>
</evidence>
<evidence type="ECO:0000256" key="14">
    <source>
        <dbReference type="ARBA" id="ARBA00082569"/>
    </source>
</evidence>
<dbReference type="InterPro" id="IPR051427">
    <property type="entry name" value="Nectin/Nectin-like"/>
</dbReference>
<evidence type="ECO:0000256" key="7">
    <source>
        <dbReference type="ARBA" id="ARBA00022889"/>
    </source>
</evidence>
<evidence type="ECO:0000256" key="1">
    <source>
        <dbReference type="ARBA" id="ARBA00004251"/>
    </source>
</evidence>
<dbReference type="GO" id="GO:0007157">
    <property type="term" value="P:heterophilic cell-cell adhesion via plasma membrane cell adhesion molecules"/>
    <property type="evidence" value="ECO:0007669"/>
    <property type="project" value="TreeGrafter"/>
</dbReference>
<keyword evidence="10" id="KW-1015">Disulfide bond</keyword>
<dbReference type="Ensembl" id="ENSGAGT00000012416.1">
    <property type="protein sequence ID" value="ENSGAGP00000010839.1"/>
    <property type="gene ID" value="ENSGAGG00000008426.1"/>
</dbReference>
<keyword evidence="3" id="KW-1003">Cell membrane</keyword>
<dbReference type="STRING" id="38772.ENSGAGP00000010839"/>
<evidence type="ECO:0000256" key="6">
    <source>
        <dbReference type="ARBA" id="ARBA00022737"/>
    </source>
</evidence>
<feature type="domain" description="Ig-like" evidence="19">
    <location>
        <begin position="7"/>
        <end position="140"/>
    </location>
</feature>
<dbReference type="InterPro" id="IPR007110">
    <property type="entry name" value="Ig-like_dom"/>
</dbReference>
<organism evidence="20 21">
    <name type="scientific">Gopherus agassizii</name>
    <name type="common">Agassiz's desert tortoise</name>
    <dbReference type="NCBI Taxonomy" id="38772"/>
    <lineage>
        <taxon>Eukaryota</taxon>
        <taxon>Metazoa</taxon>
        <taxon>Chordata</taxon>
        <taxon>Craniata</taxon>
        <taxon>Vertebrata</taxon>
        <taxon>Euteleostomi</taxon>
        <taxon>Archelosauria</taxon>
        <taxon>Testudinata</taxon>
        <taxon>Testudines</taxon>
        <taxon>Cryptodira</taxon>
        <taxon>Durocryptodira</taxon>
        <taxon>Testudinoidea</taxon>
        <taxon>Testudinidae</taxon>
        <taxon>Gopherus</taxon>
    </lineage>
</organism>
<evidence type="ECO:0000256" key="13">
    <source>
        <dbReference type="ARBA" id="ARBA00069653"/>
    </source>
</evidence>
<name>A0A452H7Z2_9SAUR</name>
<evidence type="ECO:0000256" key="18">
    <source>
        <dbReference type="SAM" id="SignalP"/>
    </source>
</evidence>
<keyword evidence="8 17" id="KW-1133">Transmembrane helix</keyword>
<dbReference type="Pfam" id="PF08205">
    <property type="entry name" value="C2-set_2"/>
    <property type="match status" value="1"/>
</dbReference>
<dbReference type="PANTHER" id="PTHR23277">
    <property type="entry name" value="NECTIN-RELATED"/>
    <property type="match status" value="1"/>
</dbReference>
<feature type="chain" id="PRO_5019158972" description="Nectin-4" evidence="18">
    <location>
        <begin position="29"/>
        <end position="524"/>
    </location>
</feature>
<evidence type="ECO:0000256" key="10">
    <source>
        <dbReference type="ARBA" id="ARBA00023157"/>
    </source>
</evidence>
<evidence type="ECO:0000256" key="3">
    <source>
        <dbReference type="ARBA" id="ARBA00022475"/>
    </source>
</evidence>
<comment type="subcellular location">
    <subcellularLocation>
        <location evidence="1">Cell membrane</location>
        <topology evidence="1">Single-pass type I membrane protein</topology>
    </subcellularLocation>
</comment>
<dbReference type="SMART" id="SM00409">
    <property type="entry name" value="IG"/>
    <property type="match status" value="3"/>
</dbReference>
<dbReference type="CDD" id="cd00096">
    <property type="entry name" value="Ig"/>
    <property type="match status" value="1"/>
</dbReference>
<dbReference type="InterPro" id="IPR003598">
    <property type="entry name" value="Ig_sub2"/>
</dbReference>
<evidence type="ECO:0000256" key="11">
    <source>
        <dbReference type="ARBA" id="ARBA00023180"/>
    </source>
</evidence>
<feature type="compositionally biased region" description="Polar residues" evidence="16">
    <location>
        <begin position="500"/>
        <end position="515"/>
    </location>
</feature>
<keyword evidence="21" id="KW-1185">Reference proteome</keyword>
<evidence type="ECO:0000256" key="17">
    <source>
        <dbReference type="SAM" id="Phobius"/>
    </source>
</evidence>
<keyword evidence="7" id="KW-0130">Cell adhesion</keyword>
<feature type="compositionally biased region" description="Acidic residues" evidence="16">
    <location>
        <begin position="468"/>
        <end position="488"/>
    </location>
</feature>
<feature type="region of interest" description="Disordered" evidence="16">
    <location>
        <begin position="395"/>
        <end position="430"/>
    </location>
</feature>
<sequence length="524" mass="57326">MSGSFAPAPVPAAWKLLLLCLAASGSLAGVLEMERSITAVLGKDVVLPCRYQAQEGEKVVQVTWLKQGTDGQNVEIAVLNSEYGEHVQEPYAGRVLRRVPGPLEDGAIVLKNAVQADEGAYECRLITFPSGNFQGSMTLSVLVPPLPTLNPGPPLEEGQGRTLAASCTAEGNPMPTVTWETQVHGTNSTRQSLHPRSASVTSEFFLVPGRSMNGKTLTCVVSHPGLLHEKRITHVLSVAYLSDASVRGHEEEEDWQAGKEGVSLKCLGEGNPPPTYNWTRLNGPMPEGVKVKGATLLFQRPLTPDDTGVYICQVANRFAAKEVRASISIKESELQKVNVVSASVVVVGVIAAVLLCLLVLVVVLMTLYHRRKTRRISEKYEEELTLTRENSIRRLYSSHSASTRNQTEETLHLRGDSRQGSLRGDSLRGTSICSVMSEEAEGRSYSTLSTVREIETQTEQPPAPAPTPEEEKEEKEKEREEEEEEEREENTIKAAMTHFVQENGTLRAKPTTNGIYINGRGHLV</sequence>
<dbReference type="InterPro" id="IPR003599">
    <property type="entry name" value="Ig_sub"/>
</dbReference>
<evidence type="ECO:0000256" key="9">
    <source>
        <dbReference type="ARBA" id="ARBA00023136"/>
    </source>
</evidence>
<protein>
    <recommendedName>
        <fullName evidence="13">Nectin-4</fullName>
    </recommendedName>
    <alternativeName>
        <fullName evidence="14">Nectin cell adhesion molecule 4</fullName>
    </alternativeName>
    <alternativeName>
        <fullName evidence="15">Poliovirus receptor-related protein 4</fullName>
    </alternativeName>
</protein>
<dbReference type="InterPro" id="IPR036179">
    <property type="entry name" value="Ig-like_dom_sf"/>
</dbReference>
<evidence type="ECO:0000256" key="12">
    <source>
        <dbReference type="ARBA" id="ARBA00023319"/>
    </source>
</evidence>
<dbReference type="PROSITE" id="PS50835">
    <property type="entry name" value="IG_LIKE"/>
    <property type="match status" value="3"/>
</dbReference>
<dbReference type="FunFam" id="2.60.40.10:FF:000560">
    <property type="entry name" value="Nectin cell adhesion molecule 4"/>
    <property type="match status" value="1"/>
</dbReference>
<dbReference type="Gene3D" id="2.60.40.10">
    <property type="entry name" value="Immunoglobulins"/>
    <property type="match status" value="3"/>
</dbReference>
<dbReference type="GO" id="GO:0007156">
    <property type="term" value="P:homophilic cell adhesion via plasma membrane adhesion molecules"/>
    <property type="evidence" value="ECO:0007669"/>
    <property type="project" value="TreeGrafter"/>
</dbReference>
<dbReference type="Pfam" id="PF07686">
    <property type="entry name" value="V-set"/>
    <property type="match status" value="1"/>
</dbReference>
<dbReference type="GO" id="GO:0005886">
    <property type="term" value="C:plasma membrane"/>
    <property type="evidence" value="ECO:0007669"/>
    <property type="project" value="UniProtKB-SubCell"/>
</dbReference>
<evidence type="ECO:0000256" key="8">
    <source>
        <dbReference type="ARBA" id="ARBA00022989"/>
    </source>
</evidence>
<keyword evidence="12" id="KW-0393">Immunoglobulin domain</keyword>
<evidence type="ECO:0000256" key="16">
    <source>
        <dbReference type="SAM" id="MobiDB-lite"/>
    </source>
</evidence>
<keyword evidence="11" id="KW-0325">Glycoprotein</keyword>
<keyword evidence="5 18" id="KW-0732">Signal</keyword>
<feature type="transmembrane region" description="Helical" evidence="17">
    <location>
        <begin position="344"/>
        <end position="368"/>
    </location>
</feature>
<reference evidence="20" key="3">
    <citation type="submission" date="2025-09" db="UniProtKB">
        <authorList>
            <consortium name="Ensembl"/>
        </authorList>
    </citation>
    <scope>IDENTIFICATION</scope>
</reference>
<keyword evidence="4 17" id="KW-0812">Transmembrane</keyword>
<comment type="similarity">
    <text evidence="2">Belongs to the nectin family.</text>
</comment>
<dbReference type="SMART" id="SM00408">
    <property type="entry name" value="IGc2"/>
    <property type="match status" value="3"/>
</dbReference>
<feature type="domain" description="Ig-like" evidence="19">
    <location>
        <begin position="144"/>
        <end position="179"/>
    </location>
</feature>
<keyword evidence="6" id="KW-0677">Repeat</keyword>
<dbReference type="GO" id="GO:0005912">
    <property type="term" value="C:adherens junction"/>
    <property type="evidence" value="ECO:0007669"/>
    <property type="project" value="TreeGrafter"/>
</dbReference>
<reference evidence="20" key="2">
    <citation type="submission" date="2025-08" db="UniProtKB">
        <authorList>
            <consortium name="Ensembl"/>
        </authorList>
    </citation>
    <scope>IDENTIFICATION</scope>
</reference>
<feature type="signal peptide" evidence="18">
    <location>
        <begin position="1"/>
        <end position="28"/>
    </location>
</feature>
<dbReference type="Pfam" id="PF13927">
    <property type="entry name" value="Ig_3"/>
    <property type="match status" value="1"/>
</dbReference>
<evidence type="ECO:0000256" key="4">
    <source>
        <dbReference type="ARBA" id="ARBA00022692"/>
    </source>
</evidence>
<dbReference type="PANTHER" id="PTHR23277:SF11">
    <property type="entry name" value="NECTIN-4"/>
    <property type="match status" value="1"/>
</dbReference>
<evidence type="ECO:0000256" key="2">
    <source>
        <dbReference type="ARBA" id="ARBA00007810"/>
    </source>
</evidence>
<feature type="region of interest" description="Disordered" evidence="16">
    <location>
        <begin position="452"/>
        <end position="524"/>
    </location>
</feature>